<evidence type="ECO:0000313" key="5">
    <source>
        <dbReference type="Proteomes" id="UP001174209"/>
    </source>
</evidence>
<keyword evidence="5" id="KW-1185">Reference proteome</keyword>
<feature type="transmembrane region" description="Helical" evidence="3">
    <location>
        <begin position="189"/>
        <end position="210"/>
    </location>
</feature>
<evidence type="ECO:0000313" key="4">
    <source>
        <dbReference type="EMBL" id="MDN4612598.1"/>
    </source>
</evidence>
<evidence type="ECO:0000256" key="3">
    <source>
        <dbReference type="SAM" id="Phobius"/>
    </source>
</evidence>
<name>A0ABT8K6E6_9MICC</name>
<keyword evidence="3" id="KW-1133">Transmembrane helix</keyword>
<dbReference type="EMBL" id="JAROCG010000002">
    <property type="protein sequence ID" value="MDN4612598.1"/>
    <property type="molecule type" value="Genomic_DNA"/>
</dbReference>
<evidence type="ECO:0000256" key="2">
    <source>
        <dbReference type="RuleBase" id="RU003750"/>
    </source>
</evidence>
<accession>A0ABT8K6E6</accession>
<keyword evidence="1 2" id="KW-0808">Transferase</keyword>
<dbReference type="InterPro" id="IPR048254">
    <property type="entry name" value="CDP_ALCOHOL_P_TRANSF_CS"/>
</dbReference>
<feature type="transmembrane region" description="Helical" evidence="3">
    <location>
        <begin position="80"/>
        <end position="98"/>
    </location>
</feature>
<organism evidence="4 5">
    <name type="scientific">Arthrobacter burdickii</name>
    <dbReference type="NCBI Taxonomy" id="3035920"/>
    <lineage>
        <taxon>Bacteria</taxon>
        <taxon>Bacillati</taxon>
        <taxon>Actinomycetota</taxon>
        <taxon>Actinomycetes</taxon>
        <taxon>Micrococcales</taxon>
        <taxon>Micrococcaceae</taxon>
        <taxon>Arthrobacter</taxon>
    </lineage>
</organism>
<evidence type="ECO:0000256" key="1">
    <source>
        <dbReference type="ARBA" id="ARBA00022679"/>
    </source>
</evidence>
<dbReference type="PROSITE" id="PS00379">
    <property type="entry name" value="CDP_ALCOHOL_P_TRANSF"/>
    <property type="match status" value="1"/>
</dbReference>
<feature type="transmembrane region" description="Helical" evidence="3">
    <location>
        <begin position="216"/>
        <end position="236"/>
    </location>
</feature>
<dbReference type="InterPro" id="IPR043130">
    <property type="entry name" value="CDP-OH_PTrfase_TM_dom"/>
</dbReference>
<protein>
    <submittedName>
        <fullName evidence="4">CDP-alcohol phosphatidyltransferase family protein</fullName>
    </submittedName>
</protein>
<comment type="caution">
    <text evidence="4">The sequence shown here is derived from an EMBL/GenBank/DDBJ whole genome shotgun (WGS) entry which is preliminary data.</text>
</comment>
<comment type="similarity">
    <text evidence="2">Belongs to the CDP-alcohol phosphatidyltransferase class-I family.</text>
</comment>
<dbReference type="Gene3D" id="1.20.120.1760">
    <property type="match status" value="1"/>
</dbReference>
<keyword evidence="3" id="KW-0472">Membrane</keyword>
<feature type="transmembrane region" description="Helical" evidence="3">
    <location>
        <begin position="145"/>
        <end position="168"/>
    </location>
</feature>
<proteinExistence type="inferred from homology"/>
<dbReference type="Proteomes" id="UP001174209">
    <property type="component" value="Unassembled WGS sequence"/>
</dbReference>
<gene>
    <name evidence="4" type="ORF">P5G52_17145</name>
</gene>
<dbReference type="InterPro" id="IPR000462">
    <property type="entry name" value="CDP-OH_P_trans"/>
</dbReference>
<sequence>MTMRPGAQLEFRQALDSLASAQKTSKGAPAYSRYINRRLGRVFAAAAYSRNLTPNQVTVISAVATFSGLALLVLTDPTTGTALLVTVLLVLGYALDSADGQLARLTGKGSAAGEWLDHTVDAFKEGSLHLCVLICWWRYLDLETAWLIVPIVFQVLATVHFFSSLLMDQLRRAQRTRSSVPAVEQSTSSALYSLAVLPTDFGLICVLFVLLLVPGIFVGAYSLLMLANAAFLVLALPKWYREVKTWS</sequence>
<reference evidence="4" key="1">
    <citation type="submission" date="2023-06" db="EMBL/GenBank/DDBJ databases">
        <title>MT1 and MT2 Draft Genomes of Novel Species.</title>
        <authorList>
            <person name="Venkateswaran K."/>
        </authorList>
    </citation>
    <scope>NUCLEOTIDE SEQUENCE</scope>
    <source>
        <strain evidence="4">IIF3SC-B10</strain>
    </source>
</reference>
<dbReference type="RefSeq" id="WP_301229776.1">
    <property type="nucleotide sequence ID" value="NZ_JAROCG010000002.1"/>
</dbReference>
<dbReference type="Pfam" id="PF01066">
    <property type="entry name" value="CDP-OH_P_transf"/>
    <property type="match status" value="1"/>
</dbReference>
<keyword evidence="3" id="KW-0812">Transmembrane</keyword>